<name>A0A9Q9I7U3_9ACTN</name>
<dbReference type="AlphaFoldDB" id="A0A9Q9I7U3"/>
<dbReference type="GO" id="GO:0003700">
    <property type="term" value="F:DNA-binding transcription factor activity"/>
    <property type="evidence" value="ECO:0007669"/>
    <property type="project" value="InterPro"/>
</dbReference>
<dbReference type="InterPro" id="IPR036388">
    <property type="entry name" value="WH-like_DNA-bd_sf"/>
</dbReference>
<evidence type="ECO:0000313" key="3">
    <source>
        <dbReference type="Proteomes" id="UP001058003"/>
    </source>
</evidence>
<proteinExistence type="predicted"/>
<dbReference type="Gene3D" id="1.10.10.10">
    <property type="entry name" value="Winged helix-like DNA-binding domain superfamily/Winged helix DNA-binding domain"/>
    <property type="match status" value="1"/>
</dbReference>
<sequence>MDVAVDARPAWTFLSNHGHVLLALARDPEARLRDVADMIGITERAAQSIVADLESAGYLTRTRVGRRNRYSLNRDIPFRHPAERDHVIGELIDIFAPER</sequence>
<dbReference type="RefSeq" id="WP_033364727.1">
    <property type="nucleotide sequence ID" value="NZ_CP073767.1"/>
</dbReference>
<dbReference type="Proteomes" id="UP001058003">
    <property type="component" value="Chromosome"/>
</dbReference>
<feature type="domain" description="HTH marR-type" evidence="1">
    <location>
        <begin position="17"/>
        <end position="65"/>
    </location>
</feature>
<dbReference type="InterPro" id="IPR000835">
    <property type="entry name" value="HTH_MarR-typ"/>
</dbReference>
<organism evidence="2 3">
    <name type="scientific">Dactylosporangium aurantiacum</name>
    <dbReference type="NCBI Taxonomy" id="35754"/>
    <lineage>
        <taxon>Bacteria</taxon>
        <taxon>Bacillati</taxon>
        <taxon>Actinomycetota</taxon>
        <taxon>Actinomycetes</taxon>
        <taxon>Micromonosporales</taxon>
        <taxon>Micromonosporaceae</taxon>
        <taxon>Dactylosporangium</taxon>
    </lineage>
</organism>
<dbReference type="SUPFAM" id="SSF46785">
    <property type="entry name" value="Winged helix' DNA-binding domain"/>
    <property type="match status" value="1"/>
</dbReference>
<protein>
    <submittedName>
        <fullName evidence="2">MarR family transcriptional regulator</fullName>
    </submittedName>
</protein>
<gene>
    <name evidence="2" type="ORF">Daura_31575</name>
</gene>
<keyword evidence="3" id="KW-1185">Reference proteome</keyword>
<evidence type="ECO:0000259" key="1">
    <source>
        <dbReference type="Pfam" id="PF12802"/>
    </source>
</evidence>
<dbReference type="EMBL" id="CP073767">
    <property type="protein sequence ID" value="UWZ51284.1"/>
    <property type="molecule type" value="Genomic_DNA"/>
</dbReference>
<reference evidence="2" key="1">
    <citation type="submission" date="2021-04" db="EMBL/GenBank/DDBJ databases">
        <title>Dactylosporangium aurantiacum NRRL B-8018 full assembly.</title>
        <authorList>
            <person name="Hartkoorn R.C."/>
            <person name="Beaudoing E."/>
            <person name="Hot D."/>
        </authorList>
    </citation>
    <scope>NUCLEOTIDE SEQUENCE</scope>
    <source>
        <strain evidence="2">NRRL B-8018</strain>
    </source>
</reference>
<dbReference type="InterPro" id="IPR036390">
    <property type="entry name" value="WH_DNA-bd_sf"/>
</dbReference>
<evidence type="ECO:0000313" key="2">
    <source>
        <dbReference type="EMBL" id="UWZ51284.1"/>
    </source>
</evidence>
<dbReference type="KEGG" id="daur:Daura_31575"/>
<dbReference type="OrthoDB" id="371140at2"/>
<accession>A0A9Q9I7U3</accession>
<dbReference type="Pfam" id="PF12802">
    <property type="entry name" value="MarR_2"/>
    <property type="match status" value="1"/>
</dbReference>